<evidence type="ECO:0000259" key="2">
    <source>
        <dbReference type="Pfam" id="PF13456"/>
    </source>
</evidence>
<dbReference type="Proteomes" id="UP000631114">
    <property type="component" value="Unassembled WGS sequence"/>
</dbReference>
<dbReference type="Pfam" id="PF13456">
    <property type="entry name" value="RVT_3"/>
    <property type="match status" value="1"/>
</dbReference>
<feature type="region of interest" description="Disordered" evidence="1">
    <location>
        <begin position="169"/>
        <end position="188"/>
    </location>
</feature>
<dbReference type="GO" id="GO:0003676">
    <property type="term" value="F:nucleic acid binding"/>
    <property type="evidence" value="ECO:0007669"/>
    <property type="project" value="InterPro"/>
</dbReference>
<dbReference type="GO" id="GO:0004523">
    <property type="term" value="F:RNA-DNA hybrid ribonuclease activity"/>
    <property type="evidence" value="ECO:0007669"/>
    <property type="project" value="InterPro"/>
</dbReference>
<evidence type="ECO:0000313" key="4">
    <source>
        <dbReference type="Proteomes" id="UP000631114"/>
    </source>
</evidence>
<proteinExistence type="predicted"/>
<feature type="compositionally biased region" description="Gly residues" evidence="1">
    <location>
        <begin position="179"/>
        <end position="188"/>
    </location>
</feature>
<feature type="domain" description="RNase H type-1" evidence="2">
    <location>
        <begin position="22"/>
        <end position="100"/>
    </location>
</feature>
<dbReference type="AlphaFoldDB" id="A0A835ILY3"/>
<organism evidence="3 4">
    <name type="scientific">Coptis chinensis</name>
    <dbReference type="NCBI Taxonomy" id="261450"/>
    <lineage>
        <taxon>Eukaryota</taxon>
        <taxon>Viridiplantae</taxon>
        <taxon>Streptophyta</taxon>
        <taxon>Embryophyta</taxon>
        <taxon>Tracheophyta</taxon>
        <taxon>Spermatophyta</taxon>
        <taxon>Magnoliopsida</taxon>
        <taxon>Ranunculales</taxon>
        <taxon>Ranunculaceae</taxon>
        <taxon>Coptidoideae</taxon>
        <taxon>Coptis</taxon>
    </lineage>
</organism>
<name>A0A835ILY3_9MAGN</name>
<evidence type="ECO:0000256" key="1">
    <source>
        <dbReference type="SAM" id="MobiDB-lite"/>
    </source>
</evidence>
<gene>
    <name evidence="3" type="ORF">IFM89_003300</name>
</gene>
<comment type="caution">
    <text evidence="3">The sequence shown here is derived from an EMBL/GenBank/DDBJ whole genome shotgun (WGS) entry which is preliminary data.</text>
</comment>
<evidence type="ECO:0000313" key="3">
    <source>
        <dbReference type="EMBL" id="KAF9618993.1"/>
    </source>
</evidence>
<accession>A0A835ILY3</accession>
<dbReference type="InterPro" id="IPR002156">
    <property type="entry name" value="RNaseH_domain"/>
</dbReference>
<sequence length="188" mass="21060">MILPKVARSTAKSSVYLFVIDWSKTTTKSAAGALCKNEHGEFQAEAYSKFSATSARQAEFVSAELGLKLTRKTNAEEIQIFGGSKRVVHPLRMKNQVMHGIAVKIHFGNQQSDHHGIRLHWDRTTRPSSIPEFCFRRLIEAIVDPRVRRYRSRVPYGVESLESKHFHLQQAGSSQPVRSGGGTIVSRG</sequence>
<reference evidence="3 4" key="1">
    <citation type="submission" date="2020-10" db="EMBL/GenBank/DDBJ databases">
        <title>The Coptis chinensis genome and diversification of protoberbering-type alkaloids.</title>
        <authorList>
            <person name="Wang B."/>
            <person name="Shu S."/>
            <person name="Song C."/>
            <person name="Liu Y."/>
        </authorList>
    </citation>
    <scope>NUCLEOTIDE SEQUENCE [LARGE SCALE GENOMIC DNA]</scope>
    <source>
        <strain evidence="3">HL-2020</strain>
        <tissue evidence="3">Leaf</tissue>
    </source>
</reference>
<keyword evidence="4" id="KW-1185">Reference proteome</keyword>
<protein>
    <recommendedName>
        <fullName evidence="2">RNase H type-1 domain-containing protein</fullName>
    </recommendedName>
</protein>
<dbReference type="EMBL" id="JADFTS010000002">
    <property type="protein sequence ID" value="KAF9618993.1"/>
    <property type="molecule type" value="Genomic_DNA"/>
</dbReference>